<gene>
    <name evidence="2" type="ORF">T02_830</name>
</gene>
<sequence>MYIAVPFLNLINLRILFILLYGSCSFGKIKIKEKLIHYYRFLEIVLENKINSELITVDIFNQFGTTTESICDKFNENFRSRRQSGNVEATRTIYLKH</sequence>
<accession>A0A0V1LAG0</accession>
<evidence type="ECO:0000313" key="2">
    <source>
        <dbReference type="EMBL" id="KRZ56437.1"/>
    </source>
</evidence>
<keyword evidence="1" id="KW-0472">Membrane</keyword>
<evidence type="ECO:0000313" key="3">
    <source>
        <dbReference type="Proteomes" id="UP000054721"/>
    </source>
</evidence>
<organism evidence="2 3">
    <name type="scientific">Trichinella nativa</name>
    <dbReference type="NCBI Taxonomy" id="6335"/>
    <lineage>
        <taxon>Eukaryota</taxon>
        <taxon>Metazoa</taxon>
        <taxon>Ecdysozoa</taxon>
        <taxon>Nematoda</taxon>
        <taxon>Enoplea</taxon>
        <taxon>Dorylaimia</taxon>
        <taxon>Trichinellida</taxon>
        <taxon>Trichinellidae</taxon>
        <taxon>Trichinella</taxon>
    </lineage>
</organism>
<keyword evidence="1" id="KW-0812">Transmembrane</keyword>
<protein>
    <submittedName>
        <fullName evidence="2">Uncharacterized protein</fullName>
    </submittedName>
</protein>
<dbReference type="EMBL" id="JYDW01000094">
    <property type="protein sequence ID" value="KRZ56437.1"/>
    <property type="molecule type" value="Genomic_DNA"/>
</dbReference>
<feature type="transmembrane region" description="Helical" evidence="1">
    <location>
        <begin position="6"/>
        <end position="24"/>
    </location>
</feature>
<keyword evidence="3" id="KW-1185">Reference proteome</keyword>
<dbReference type="AlphaFoldDB" id="A0A0V1LAG0"/>
<proteinExistence type="predicted"/>
<evidence type="ECO:0000256" key="1">
    <source>
        <dbReference type="SAM" id="Phobius"/>
    </source>
</evidence>
<name>A0A0V1LAG0_9BILA</name>
<reference evidence="2 3" key="1">
    <citation type="submission" date="2015-05" db="EMBL/GenBank/DDBJ databases">
        <title>Evolution of Trichinella species and genotypes.</title>
        <authorList>
            <person name="Korhonen P.K."/>
            <person name="Edoardo P."/>
            <person name="Giuseppe L.R."/>
            <person name="Gasser R.B."/>
        </authorList>
    </citation>
    <scope>NUCLEOTIDE SEQUENCE [LARGE SCALE GENOMIC DNA]</scope>
    <source>
        <strain evidence="2">ISS10</strain>
    </source>
</reference>
<comment type="caution">
    <text evidence="2">The sequence shown here is derived from an EMBL/GenBank/DDBJ whole genome shotgun (WGS) entry which is preliminary data.</text>
</comment>
<dbReference type="Proteomes" id="UP000054721">
    <property type="component" value="Unassembled WGS sequence"/>
</dbReference>
<keyword evidence="1" id="KW-1133">Transmembrane helix</keyword>